<sequence length="146" mass="16247">MSSTQNDREYIQGRIVLAKSVRDQCQEIVERLDDHFARMRKSLTSEQKLRNVKSILLDQIKAIDCGQLVDPPAKQSPRAVVVSSNENLACVLSFCAVKSIAIASISTIESGLCPKYAVDVRDRIDRAAIVSLLDLIDIDDQEVDPF</sequence>
<evidence type="ECO:0000313" key="1">
    <source>
        <dbReference type="EMBL" id="CAB4138314.1"/>
    </source>
</evidence>
<dbReference type="EMBL" id="LR796342">
    <property type="protein sequence ID" value="CAB4138314.1"/>
    <property type="molecule type" value="Genomic_DNA"/>
</dbReference>
<accession>A0A6J5LUR7</accession>
<reference evidence="1" key="1">
    <citation type="submission" date="2020-04" db="EMBL/GenBank/DDBJ databases">
        <authorList>
            <person name="Chiriac C."/>
            <person name="Salcher M."/>
            <person name="Ghai R."/>
            <person name="Kavagutti S V."/>
        </authorList>
    </citation>
    <scope>NUCLEOTIDE SEQUENCE</scope>
</reference>
<proteinExistence type="predicted"/>
<protein>
    <submittedName>
        <fullName evidence="1">Uncharacterized protein</fullName>
    </submittedName>
</protein>
<gene>
    <name evidence="1" type="ORF">UFOVP329_76</name>
</gene>
<organism evidence="1">
    <name type="scientific">uncultured Caudovirales phage</name>
    <dbReference type="NCBI Taxonomy" id="2100421"/>
    <lineage>
        <taxon>Viruses</taxon>
        <taxon>Duplodnaviria</taxon>
        <taxon>Heunggongvirae</taxon>
        <taxon>Uroviricota</taxon>
        <taxon>Caudoviricetes</taxon>
        <taxon>Peduoviridae</taxon>
        <taxon>Maltschvirus</taxon>
        <taxon>Maltschvirus maltsch</taxon>
    </lineage>
</organism>
<name>A0A6J5LUR7_9CAUD</name>